<keyword evidence="1" id="KW-0812">Transmembrane</keyword>
<evidence type="ECO:0000313" key="4">
    <source>
        <dbReference type="WBParaSite" id="OFLC_0000197401-mRNA-1"/>
    </source>
</evidence>
<sequence>MTAVSPLLQYPTLDVDIPNSSASLQTASSSQFPQTNSNISSQQQVTANNQYQPYYLRPGYRFKTNLQPLLDVADGPGRRLRKNVANVRRHIDYIANVLNHFEARLWQHDVRSRVAIQPDILYQNSAVPPVSTLDKTIDCVLNKFVRAAMNKVKCPIYSICWTPEGKRLITGASTGEFTLWNGTAFNFETILQVFVAAFTVYFSMYRVCSVLFYLFIHSFPCVTVCYSLLLVIHRKSLIRPQIK</sequence>
<keyword evidence="1" id="KW-1133">Transmembrane helix</keyword>
<dbReference type="SUPFAM" id="SSF50978">
    <property type="entry name" value="WD40 repeat-like"/>
    <property type="match status" value="1"/>
</dbReference>
<organism evidence="4">
    <name type="scientific">Onchocerca flexuosa</name>
    <dbReference type="NCBI Taxonomy" id="387005"/>
    <lineage>
        <taxon>Eukaryota</taxon>
        <taxon>Metazoa</taxon>
        <taxon>Ecdysozoa</taxon>
        <taxon>Nematoda</taxon>
        <taxon>Chromadorea</taxon>
        <taxon>Rhabditida</taxon>
        <taxon>Spirurina</taxon>
        <taxon>Spiruromorpha</taxon>
        <taxon>Filarioidea</taxon>
        <taxon>Onchocercidae</taxon>
        <taxon>Onchocerca</taxon>
    </lineage>
</organism>
<dbReference type="PANTHER" id="PTHR22836:SF0">
    <property type="entry name" value="PRE-MRNA 3' END PROCESSING PROTEIN WDR33"/>
    <property type="match status" value="1"/>
</dbReference>
<protein>
    <submittedName>
        <fullName evidence="4">WD_REPEATS_REGION domain-containing protein</fullName>
    </submittedName>
</protein>
<feature type="transmembrane region" description="Helical" evidence="1">
    <location>
        <begin position="210"/>
        <end position="232"/>
    </location>
</feature>
<evidence type="ECO:0000313" key="2">
    <source>
        <dbReference type="EMBL" id="VDO31453.1"/>
    </source>
</evidence>
<proteinExistence type="predicted"/>
<evidence type="ECO:0000313" key="3">
    <source>
        <dbReference type="Proteomes" id="UP000267606"/>
    </source>
</evidence>
<dbReference type="InterPro" id="IPR045245">
    <property type="entry name" value="Pfs2-like"/>
</dbReference>
<dbReference type="STRING" id="387005.A0A183H3B5"/>
<dbReference type="AlphaFoldDB" id="A0A183H3B5"/>
<reference evidence="2 3" key="2">
    <citation type="submission" date="2018-11" db="EMBL/GenBank/DDBJ databases">
        <authorList>
            <consortium name="Pathogen Informatics"/>
        </authorList>
    </citation>
    <scope>NUCLEOTIDE SEQUENCE [LARGE SCALE GENOMIC DNA]</scope>
</reference>
<dbReference type="WBParaSite" id="OFLC_0000197401-mRNA-1">
    <property type="protein sequence ID" value="OFLC_0000197401-mRNA-1"/>
    <property type="gene ID" value="OFLC_0000197401"/>
</dbReference>
<dbReference type="InterPro" id="IPR036322">
    <property type="entry name" value="WD40_repeat_dom_sf"/>
</dbReference>
<dbReference type="GO" id="GO:0005847">
    <property type="term" value="C:mRNA cleavage and polyadenylation specificity factor complex"/>
    <property type="evidence" value="ECO:0007669"/>
    <property type="project" value="TreeGrafter"/>
</dbReference>
<accession>A0A183H3B5</accession>
<evidence type="ECO:0000256" key="1">
    <source>
        <dbReference type="SAM" id="Phobius"/>
    </source>
</evidence>
<name>A0A183H3B5_9BILA</name>
<dbReference type="GO" id="GO:0031124">
    <property type="term" value="P:mRNA 3'-end processing"/>
    <property type="evidence" value="ECO:0007669"/>
    <property type="project" value="InterPro"/>
</dbReference>
<keyword evidence="3" id="KW-1185">Reference proteome</keyword>
<dbReference type="Proteomes" id="UP000267606">
    <property type="component" value="Unassembled WGS sequence"/>
</dbReference>
<keyword evidence="1" id="KW-0472">Membrane</keyword>
<dbReference type="EMBL" id="UZAJ01001054">
    <property type="protein sequence ID" value="VDO31453.1"/>
    <property type="molecule type" value="Genomic_DNA"/>
</dbReference>
<dbReference type="PANTHER" id="PTHR22836">
    <property type="entry name" value="WD40 REPEAT PROTEIN"/>
    <property type="match status" value="1"/>
</dbReference>
<gene>
    <name evidence="2" type="ORF">OFLC_LOCUS1975</name>
</gene>
<reference evidence="4" key="1">
    <citation type="submission" date="2016-06" db="UniProtKB">
        <authorList>
            <consortium name="WormBaseParasite"/>
        </authorList>
    </citation>
    <scope>IDENTIFICATION</scope>
</reference>